<dbReference type="EMBL" id="QNUL01000002">
    <property type="protein sequence ID" value="REA63570.1"/>
    <property type="molecule type" value="Genomic_DNA"/>
</dbReference>
<dbReference type="Proteomes" id="UP000256373">
    <property type="component" value="Unassembled WGS sequence"/>
</dbReference>
<gene>
    <name evidence="1" type="ORF">DSL64_03765</name>
</gene>
<comment type="caution">
    <text evidence="1">The sequence shown here is derived from an EMBL/GenBank/DDBJ whole genome shotgun (WGS) entry which is preliminary data.</text>
</comment>
<keyword evidence="1" id="KW-0547">Nucleotide-binding</keyword>
<accession>A0A3D8YIP3</accession>
<dbReference type="Pfam" id="PF13589">
    <property type="entry name" value="HATPase_c_3"/>
    <property type="match status" value="1"/>
</dbReference>
<dbReference type="SUPFAM" id="SSF55874">
    <property type="entry name" value="ATPase domain of HSP90 chaperone/DNA topoisomerase II/histidine kinase"/>
    <property type="match status" value="1"/>
</dbReference>
<name>A0A3D8YIP3_9BACT</name>
<evidence type="ECO:0000313" key="2">
    <source>
        <dbReference type="Proteomes" id="UP000256373"/>
    </source>
</evidence>
<dbReference type="RefSeq" id="WP_115829319.1">
    <property type="nucleotide sequence ID" value="NZ_QNUL01000002.1"/>
</dbReference>
<reference evidence="1 2" key="1">
    <citation type="submission" date="2018-07" db="EMBL/GenBank/DDBJ databases">
        <title>Dyadobacter roseus sp. nov., isolated from rose rhizosphere soil.</title>
        <authorList>
            <person name="Chen L."/>
        </authorList>
    </citation>
    <scope>NUCLEOTIDE SEQUENCE [LARGE SCALE GENOMIC DNA]</scope>
    <source>
        <strain evidence="1 2">RS19</strain>
    </source>
</reference>
<evidence type="ECO:0000313" key="1">
    <source>
        <dbReference type="EMBL" id="REA63570.1"/>
    </source>
</evidence>
<dbReference type="InterPro" id="IPR036890">
    <property type="entry name" value="HATPase_C_sf"/>
</dbReference>
<proteinExistence type="predicted"/>
<dbReference type="GO" id="GO:0005524">
    <property type="term" value="F:ATP binding"/>
    <property type="evidence" value="ECO:0007669"/>
    <property type="project" value="UniProtKB-KW"/>
</dbReference>
<organism evidence="1 2">
    <name type="scientific">Dyadobacter luteus</name>
    <dbReference type="NCBI Taxonomy" id="2259619"/>
    <lineage>
        <taxon>Bacteria</taxon>
        <taxon>Pseudomonadati</taxon>
        <taxon>Bacteroidota</taxon>
        <taxon>Cytophagia</taxon>
        <taxon>Cytophagales</taxon>
        <taxon>Spirosomataceae</taxon>
        <taxon>Dyadobacter</taxon>
    </lineage>
</organism>
<dbReference type="AlphaFoldDB" id="A0A3D8YIP3"/>
<dbReference type="Gene3D" id="3.30.565.10">
    <property type="entry name" value="Histidine kinase-like ATPase, C-terminal domain"/>
    <property type="match status" value="1"/>
</dbReference>
<keyword evidence="2" id="KW-1185">Reference proteome</keyword>
<keyword evidence="1" id="KW-0067">ATP-binding</keyword>
<sequence>MSNGKQENIDPATIEAHPTKEFFITMLTRDLSLKDAIGDLVDNCVDGARALSPDNYSGFEIFIDYDDTKFKIRDNCGGIDINTARNYAFRFGRPTGFTGVKGSVGQFGIGMKRSLFKIGKEFSIISNAEESSFKLDVDVEEWQKTSEWEFKLKDYTENKKNLQARGTEITIQKLNKDVKSDFNNSLFLTSLKADLELENTYPLSKGLTIKINNIPLKKRTLEFSYSEVIKPAFEEYKHGLVSVKIVAGVGEELLEDGGWYLFCNGRLVLGPEQTHITGWTGGRGTSDGGPKYHGQYMRFRGYVFFEADDASLLPWNTTKNGVDYDSAVFKQARQKMINIMKPVITFLNKMKEEREGDTSEKDMFLKKQMEGTQRVNVATILDSQANLAKYTTKIFQSPSPPLRPVPKPTDVTISYKIPKVDADRGKRHLNTTSNKALGEFSFKYFMEMEVDN</sequence>
<dbReference type="OrthoDB" id="9813438at2"/>
<protein>
    <submittedName>
        <fullName evidence="1">ATP-binding protein</fullName>
    </submittedName>
</protein>